<evidence type="ECO:0000313" key="1">
    <source>
        <dbReference type="EMBL" id="EJI87019.1"/>
    </source>
</evidence>
<dbReference type="PATRIC" id="fig|1197174.4.peg.59"/>
<protein>
    <submittedName>
        <fullName evidence="1">Uncharacterized protein</fullName>
    </submittedName>
</protein>
<comment type="caution">
    <text evidence="1">The sequence shown here is derived from an EMBL/GenBank/DDBJ whole genome shotgun (WGS) entry which is preliminary data.</text>
</comment>
<keyword evidence="2" id="KW-1185">Reference proteome</keyword>
<name>J2IJM5_9ALTE</name>
<dbReference type="AlphaFoldDB" id="J2IJM5"/>
<gene>
    <name evidence="1" type="ORF">AEST_00600</name>
</gene>
<dbReference type="Proteomes" id="UP000012043">
    <property type="component" value="Unassembled WGS sequence"/>
</dbReference>
<reference evidence="1 2" key="1">
    <citation type="journal article" date="2012" name="J. Bacteriol.">
        <title>Genome Sequence of Pectin-Degrading Alishewanella aestuarii Strain B11T, Isolated from Tidal Flat Sediment.</title>
        <authorList>
            <person name="Jung J."/>
            <person name="Choi S."/>
            <person name="Chun J."/>
            <person name="Park W."/>
        </authorList>
    </citation>
    <scope>NUCLEOTIDE SEQUENCE [LARGE SCALE GENOMIC DNA]</scope>
    <source>
        <strain evidence="1 2">B11</strain>
    </source>
</reference>
<proteinExistence type="predicted"/>
<dbReference type="EMBL" id="ALAB01000001">
    <property type="protein sequence ID" value="EJI87019.1"/>
    <property type="molecule type" value="Genomic_DNA"/>
</dbReference>
<evidence type="ECO:0000313" key="2">
    <source>
        <dbReference type="Proteomes" id="UP000012043"/>
    </source>
</evidence>
<organism evidence="1 2">
    <name type="scientific">Alishewanella aestuarii B11</name>
    <dbReference type="NCBI Taxonomy" id="1197174"/>
    <lineage>
        <taxon>Bacteria</taxon>
        <taxon>Pseudomonadati</taxon>
        <taxon>Pseudomonadota</taxon>
        <taxon>Gammaproteobacteria</taxon>
        <taxon>Alteromonadales</taxon>
        <taxon>Alteromonadaceae</taxon>
        <taxon>Alishewanella</taxon>
    </lineage>
</organism>
<accession>J2IJM5</accession>
<sequence>MLRFWLHYNSSFTICHLIRAKNCGKYTELALFCNKKRLQL</sequence>